<comment type="similarity">
    <text evidence="1">Belongs to the FAH family.</text>
</comment>
<dbReference type="InterPro" id="IPR036663">
    <property type="entry name" value="Fumarylacetoacetase_C_sf"/>
</dbReference>
<dbReference type="GO" id="GO:0046872">
    <property type="term" value="F:metal ion binding"/>
    <property type="evidence" value="ECO:0007669"/>
    <property type="project" value="UniProtKB-KW"/>
</dbReference>
<evidence type="ECO:0000259" key="3">
    <source>
        <dbReference type="Pfam" id="PF01557"/>
    </source>
</evidence>
<organism evidence="4">
    <name type="scientific">Alkalihalophilus sp. As8PL</name>
    <dbReference type="NCBI Taxonomy" id="3237103"/>
    <lineage>
        <taxon>Bacteria</taxon>
        <taxon>Bacillati</taxon>
        <taxon>Bacillota</taxon>
        <taxon>Bacilli</taxon>
        <taxon>Bacillales</taxon>
        <taxon>Bacillaceae</taxon>
        <taxon>Alkalihalophilus</taxon>
    </lineage>
</organism>
<dbReference type="PANTHER" id="PTHR11820:SF7">
    <property type="entry name" value="ACYLPYRUVASE FAHD1, MITOCHONDRIAL"/>
    <property type="match status" value="1"/>
</dbReference>
<dbReference type="Gene3D" id="3.90.850.10">
    <property type="entry name" value="Fumarylacetoacetase-like, C-terminal domain"/>
    <property type="match status" value="1"/>
</dbReference>
<keyword evidence="2" id="KW-0479">Metal-binding</keyword>
<dbReference type="SUPFAM" id="SSF56529">
    <property type="entry name" value="FAH"/>
    <property type="match status" value="1"/>
</dbReference>
<name>A0AB39BX97_9BACI</name>
<dbReference type="RefSeq" id="WP_368505585.1">
    <property type="nucleotide sequence ID" value="NZ_CP162551.1"/>
</dbReference>
<evidence type="ECO:0000256" key="2">
    <source>
        <dbReference type="ARBA" id="ARBA00022723"/>
    </source>
</evidence>
<dbReference type="AlphaFoldDB" id="A0AB39BX97"/>
<evidence type="ECO:0000313" key="4">
    <source>
        <dbReference type="EMBL" id="XDI38273.1"/>
    </source>
</evidence>
<protein>
    <submittedName>
        <fullName evidence="4">Fumarylacetoacetate hydrolase family protein</fullName>
    </submittedName>
</protein>
<dbReference type="PANTHER" id="PTHR11820">
    <property type="entry name" value="ACYLPYRUVASE"/>
    <property type="match status" value="1"/>
</dbReference>
<reference evidence="4" key="1">
    <citation type="submission" date="2024-07" db="EMBL/GenBank/DDBJ databases">
        <title>Identification and characteristics of an arsenic-resistant bacterial isolate, which belongs to a novel species.</title>
        <authorList>
            <person name="Juszczyk A."/>
            <person name="Kowalczyk A."/>
            <person name="Was K."/>
            <person name="Kosowicz W."/>
            <person name="Budzyn A."/>
            <person name="Latowski D."/>
        </authorList>
    </citation>
    <scope>NUCLEOTIDE SEQUENCE</scope>
    <source>
        <strain evidence="4">As8PL</strain>
    </source>
</reference>
<dbReference type="Pfam" id="PF01557">
    <property type="entry name" value="FAA_hydrolase"/>
    <property type="match status" value="1"/>
</dbReference>
<sequence>MSEVKNIFCIGRNYAKHAVELGNEVPDSPILFSKPTHSLAYAKGDMIAFPVDKGEIHHELEIVLHIDQQVKKGDLVEDVVSAMSLGIDFTLRDVQSELKKKGQPWERAKGFPNAAITTDPFPFPGVEECREFTFSLVKNGETVQEGTIKDMMFDFQAIITECQDVFGLGAGDLIYTGTPEGVGPIQDGDHFEFYWGEECKGRFTVEMK</sequence>
<accession>A0AB39BX97</accession>
<dbReference type="EMBL" id="CP162551">
    <property type="protein sequence ID" value="XDI38273.1"/>
    <property type="molecule type" value="Genomic_DNA"/>
</dbReference>
<dbReference type="GO" id="GO:0018773">
    <property type="term" value="F:acetylpyruvate hydrolase activity"/>
    <property type="evidence" value="ECO:0007669"/>
    <property type="project" value="TreeGrafter"/>
</dbReference>
<keyword evidence="4" id="KW-0378">Hydrolase</keyword>
<dbReference type="InterPro" id="IPR011234">
    <property type="entry name" value="Fumarylacetoacetase-like_C"/>
</dbReference>
<gene>
    <name evidence="4" type="ORF">AB3N04_08110</name>
</gene>
<proteinExistence type="inferred from homology"/>
<evidence type="ECO:0000256" key="1">
    <source>
        <dbReference type="ARBA" id="ARBA00010211"/>
    </source>
</evidence>
<feature type="domain" description="Fumarylacetoacetase-like C-terminal" evidence="3">
    <location>
        <begin position="7"/>
        <end position="194"/>
    </location>
</feature>